<sequence>MLAMYRRNIATYLRRNQFSRLAIITVMFNPVRYQTRYQRYRQFAYHMARSGVNLFTIECIFESATRYGLPPQRFEVTQPNNPQHFQVIAPSIIWMKENLINIVVQQLPPHIDRIAWIDADVEFERLDWPQLTMAALDRYPIVQMFKVAFMTGAGGKREVLKRKYSVGYAIRHGKAIEANYPYGHVHPGLAWAMHRSTFSAIGGLMDFCIVGSDDLHFAFALLGRIRETYPSNIHQDYAMLAKSWSDRVGAIAGYGGNVGYVDVNVYHRRSGSRNSRSHFGRWLILSHYEFSPIKDLARDEQSGVIYLTNKRRFDLDFGARRIEAIQRGVVNYFLSRDEDNRRMIMMRQMAGMGRYGNAALVVPPQHQPAYPYPSMRRPPQFAAPQRYYHGHFY</sequence>
<dbReference type="Proteomes" id="UP000663852">
    <property type="component" value="Unassembled WGS sequence"/>
</dbReference>
<accession>A0A814VM00</accession>
<evidence type="ECO:0000313" key="1">
    <source>
        <dbReference type="EMBL" id="CAF1187239.1"/>
    </source>
</evidence>
<reference evidence="1" key="1">
    <citation type="submission" date="2021-02" db="EMBL/GenBank/DDBJ databases">
        <authorList>
            <person name="Nowell W R."/>
        </authorList>
    </citation>
    <scope>NUCLEOTIDE SEQUENCE</scope>
</reference>
<dbReference type="EMBL" id="CAJNOJ010000140">
    <property type="protein sequence ID" value="CAF1187239.1"/>
    <property type="molecule type" value="Genomic_DNA"/>
</dbReference>
<dbReference type="AlphaFoldDB" id="A0A814VM00"/>
<dbReference type="OrthoDB" id="10263613at2759"/>
<comment type="caution">
    <text evidence="1">The sequence shown here is derived from an EMBL/GenBank/DDBJ whole genome shotgun (WGS) entry which is preliminary data.</text>
</comment>
<proteinExistence type="predicted"/>
<evidence type="ECO:0000313" key="2">
    <source>
        <dbReference type="Proteomes" id="UP000663852"/>
    </source>
</evidence>
<organism evidence="1 2">
    <name type="scientific">Adineta ricciae</name>
    <name type="common">Rotifer</name>
    <dbReference type="NCBI Taxonomy" id="249248"/>
    <lineage>
        <taxon>Eukaryota</taxon>
        <taxon>Metazoa</taxon>
        <taxon>Spiralia</taxon>
        <taxon>Gnathifera</taxon>
        <taxon>Rotifera</taxon>
        <taxon>Eurotatoria</taxon>
        <taxon>Bdelloidea</taxon>
        <taxon>Adinetida</taxon>
        <taxon>Adinetidae</taxon>
        <taxon>Adineta</taxon>
    </lineage>
</organism>
<name>A0A814VM00_ADIRI</name>
<gene>
    <name evidence="1" type="ORF">EDS130_LOCUS24596</name>
</gene>
<protein>
    <submittedName>
        <fullName evidence="1">Uncharacterized protein</fullName>
    </submittedName>
</protein>